<dbReference type="InterPro" id="IPR018376">
    <property type="entry name" value="Enoyl-CoA_hyd/isom_CS"/>
</dbReference>
<dbReference type="SUPFAM" id="SSF52096">
    <property type="entry name" value="ClpP/crotonase"/>
    <property type="match status" value="1"/>
</dbReference>
<sequence length="262" mass="27796">MNEEEIISEVRDGAMWITLNRPEAMNSLTPRVLAGISRALDQAQNTDGVRAVVLTGNGRAFCAGADLKYVQSQVGDTDNGTRHFLSEVLALMNRVESFPMPVIAAINGLALAGGLELVLCCDLVIAARSAKLGDAHANYGLLPGGGGSVRLPRKIGPSRAKYLLYTGEFLPAEELLAAGLVNKVVEDAELLSATGELVATLARKSPLGLRRMKALVDDGLAQPIESALRLELLASEVHAHSADMKEGLAAFNEKRAPVFTGR</sequence>
<evidence type="ECO:0000256" key="1">
    <source>
        <dbReference type="ARBA" id="ARBA00005254"/>
    </source>
</evidence>
<keyword evidence="2" id="KW-0456">Lyase</keyword>
<comment type="caution">
    <text evidence="4">The sequence shown here is derived from an EMBL/GenBank/DDBJ whole genome shotgun (WGS) entry which is preliminary data.</text>
</comment>
<dbReference type="PANTHER" id="PTHR11941">
    <property type="entry name" value="ENOYL-COA HYDRATASE-RELATED"/>
    <property type="match status" value="1"/>
</dbReference>
<dbReference type="GO" id="GO:0006635">
    <property type="term" value="P:fatty acid beta-oxidation"/>
    <property type="evidence" value="ECO:0007669"/>
    <property type="project" value="TreeGrafter"/>
</dbReference>
<dbReference type="Gene3D" id="3.90.226.10">
    <property type="entry name" value="2-enoyl-CoA Hydratase, Chain A, domain 1"/>
    <property type="match status" value="1"/>
</dbReference>
<keyword evidence="4" id="KW-0413">Isomerase</keyword>
<dbReference type="PANTHER" id="PTHR11941:SF54">
    <property type="entry name" value="ENOYL-COA HYDRATASE, MITOCHONDRIAL"/>
    <property type="match status" value="1"/>
</dbReference>
<dbReference type="Pfam" id="PF00378">
    <property type="entry name" value="ECH_1"/>
    <property type="match status" value="1"/>
</dbReference>
<dbReference type="EMBL" id="JAAIVB010000073">
    <property type="protein sequence ID" value="NEX63636.1"/>
    <property type="molecule type" value="Genomic_DNA"/>
</dbReference>
<dbReference type="GO" id="GO:0016829">
    <property type="term" value="F:lyase activity"/>
    <property type="evidence" value="ECO:0007669"/>
    <property type="project" value="UniProtKB-KW"/>
</dbReference>
<name>A0A6B3SX45_9BURK</name>
<dbReference type="Proteomes" id="UP000482155">
    <property type="component" value="Unassembled WGS sequence"/>
</dbReference>
<keyword evidence="5" id="KW-1185">Reference proteome</keyword>
<dbReference type="GO" id="GO:0016853">
    <property type="term" value="F:isomerase activity"/>
    <property type="evidence" value="ECO:0007669"/>
    <property type="project" value="UniProtKB-KW"/>
</dbReference>
<accession>A0A6B3SX45</accession>
<organism evidence="4 5">
    <name type="scientific">Noviherbaspirillum galbum</name>
    <dbReference type="NCBI Taxonomy" id="2709383"/>
    <lineage>
        <taxon>Bacteria</taxon>
        <taxon>Pseudomonadati</taxon>
        <taxon>Pseudomonadota</taxon>
        <taxon>Betaproteobacteria</taxon>
        <taxon>Burkholderiales</taxon>
        <taxon>Oxalobacteraceae</taxon>
        <taxon>Noviherbaspirillum</taxon>
    </lineage>
</organism>
<reference evidence="4 5" key="1">
    <citation type="submission" date="2020-02" db="EMBL/GenBank/DDBJ databases">
        <authorList>
            <person name="Kim M.K."/>
        </authorList>
    </citation>
    <scope>NUCLEOTIDE SEQUENCE [LARGE SCALE GENOMIC DNA]</scope>
    <source>
        <strain evidence="4 5">17J57-3</strain>
    </source>
</reference>
<proteinExistence type="inferred from homology"/>
<evidence type="ECO:0000256" key="2">
    <source>
        <dbReference type="ARBA" id="ARBA00023239"/>
    </source>
</evidence>
<dbReference type="CDD" id="cd06558">
    <property type="entry name" value="crotonase-like"/>
    <property type="match status" value="1"/>
</dbReference>
<protein>
    <submittedName>
        <fullName evidence="4">Enoyl-CoA hydratase/isomerase family protein</fullName>
    </submittedName>
</protein>
<dbReference type="InterPro" id="IPR001753">
    <property type="entry name" value="Enoyl-CoA_hydra/iso"/>
</dbReference>
<dbReference type="GeneID" id="92818312"/>
<evidence type="ECO:0000256" key="3">
    <source>
        <dbReference type="RuleBase" id="RU003707"/>
    </source>
</evidence>
<evidence type="ECO:0000313" key="4">
    <source>
        <dbReference type="EMBL" id="NEX63636.1"/>
    </source>
</evidence>
<dbReference type="InterPro" id="IPR029045">
    <property type="entry name" value="ClpP/crotonase-like_dom_sf"/>
</dbReference>
<dbReference type="Gene3D" id="1.10.12.10">
    <property type="entry name" value="Lyase 2-enoyl-coa Hydratase, Chain A, domain 2"/>
    <property type="match status" value="1"/>
</dbReference>
<comment type="similarity">
    <text evidence="1 3">Belongs to the enoyl-CoA hydratase/isomerase family.</text>
</comment>
<dbReference type="PROSITE" id="PS00166">
    <property type="entry name" value="ENOYL_COA_HYDRATASE"/>
    <property type="match status" value="1"/>
</dbReference>
<dbReference type="RefSeq" id="WP_012248115.1">
    <property type="nucleotide sequence ID" value="NZ_JAAIVB010000073.1"/>
</dbReference>
<dbReference type="InterPro" id="IPR014748">
    <property type="entry name" value="Enoyl-CoA_hydra_C"/>
</dbReference>
<dbReference type="AlphaFoldDB" id="A0A6B3SX45"/>
<gene>
    <name evidence="4" type="ORF">G3574_21365</name>
</gene>
<evidence type="ECO:0000313" key="5">
    <source>
        <dbReference type="Proteomes" id="UP000482155"/>
    </source>
</evidence>